<feature type="non-terminal residue" evidence="4">
    <location>
        <position position="1"/>
    </location>
</feature>
<dbReference type="InterPro" id="IPR015590">
    <property type="entry name" value="Aldehyde_DH_dom"/>
</dbReference>
<dbReference type="InterPro" id="IPR016160">
    <property type="entry name" value="Ald_DH_CS_CYS"/>
</dbReference>
<evidence type="ECO:0000313" key="4">
    <source>
        <dbReference type="EMBL" id="GIQ84995.1"/>
    </source>
</evidence>
<dbReference type="Gene3D" id="3.40.309.10">
    <property type="entry name" value="Aldehyde Dehydrogenase, Chain A, domain 2"/>
    <property type="match status" value="1"/>
</dbReference>
<proteinExistence type="inferred from homology"/>
<comment type="caution">
    <text evidence="4">The sequence shown here is derived from an EMBL/GenBank/DDBJ whole genome shotgun (WGS) entry which is preliminary data.</text>
</comment>
<keyword evidence="2" id="KW-0560">Oxidoreductase</keyword>
<sequence>TLELGGQSPTVVTARANVPTAAQRVALGKAFNAGQVCVAPNHCIVCDSVYDLFVQGVQDAWVTFFGADPKESPYLARIVSRREWQRLHRIVEQERAAGTTVIQIGGPEDEADLYFPPTMLLGCDLTGHAMADELFGPILPVFKVADGTEAACAFIQSQPWCQADVNAKPLSLYLFSDDKGEQDYVLSHTSSGGVCINDTMIHVFSGDLAFGGVGQSGMGNYHMQASLDTFSHRKPVVARGGRNTPLDTLLRQPPHKLGGLTYRFPWLPTLTSRHILSGVGVVAAVAVVCKVVL</sequence>
<dbReference type="Pfam" id="PF00171">
    <property type="entry name" value="Aldedh"/>
    <property type="match status" value="1"/>
</dbReference>
<dbReference type="PROSITE" id="PS00070">
    <property type="entry name" value="ALDEHYDE_DEHYDR_CYS"/>
    <property type="match status" value="1"/>
</dbReference>
<dbReference type="OrthoDB" id="440325at2759"/>
<dbReference type="Proteomes" id="UP000265618">
    <property type="component" value="Unassembled WGS sequence"/>
</dbReference>
<dbReference type="Gene3D" id="3.40.605.10">
    <property type="entry name" value="Aldehyde Dehydrogenase, Chain A, domain 1"/>
    <property type="match status" value="1"/>
</dbReference>
<evidence type="ECO:0000259" key="3">
    <source>
        <dbReference type="Pfam" id="PF00171"/>
    </source>
</evidence>
<dbReference type="PANTHER" id="PTHR43570">
    <property type="entry name" value="ALDEHYDE DEHYDROGENASE"/>
    <property type="match status" value="1"/>
</dbReference>
<dbReference type="InterPro" id="IPR016161">
    <property type="entry name" value="Ald_DH/histidinol_DH"/>
</dbReference>
<evidence type="ECO:0000256" key="2">
    <source>
        <dbReference type="ARBA" id="ARBA00023002"/>
    </source>
</evidence>
<dbReference type="GO" id="GO:0004029">
    <property type="term" value="F:aldehyde dehydrogenase (NAD+) activity"/>
    <property type="evidence" value="ECO:0007669"/>
    <property type="project" value="TreeGrafter"/>
</dbReference>
<dbReference type="SUPFAM" id="SSF53720">
    <property type="entry name" value="ALDH-like"/>
    <property type="match status" value="1"/>
</dbReference>
<dbReference type="InterPro" id="IPR016163">
    <property type="entry name" value="Ald_DH_C"/>
</dbReference>
<dbReference type="EMBL" id="BDIP01001717">
    <property type="protein sequence ID" value="GIQ84995.1"/>
    <property type="molecule type" value="Genomic_DNA"/>
</dbReference>
<organism evidence="4 5">
    <name type="scientific">Kipferlia bialata</name>
    <dbReference type="NCBI Taxonomy" id="797122"/>
    <lineage>
        <taxon>Eukaryota</taxon>
        <taxon>Metamonada</taxon>
        <taxon>Carpediemonas-like organisms</taxon>
        <taxon>Kipferlia</taxon>
    </lineage>
</organism>
<accession>A0A9K3CYT0</accession>
<dbReference type="PANTHER" id="PTHR43570:SF16">
    <property type="entry name" value="ALDEHYDE DEHYDROGENASE TYPE III, ISOFORM Q"/>
    <property type="match status" value="1"/>
</dbReference>
<dbReference type="GO" id="GO:0005737">
    <property type="term" value="C:cytoplasm"/>
    <property type="evidence" value="ECO:0007669"/>
    <property type="project" value="TreeGrafter"/>
</dbReference>
<reference evidence="4 5" key="1">
    <citation type="journal article" date="2018" name="PLoS ONE">
        <title>The draft genome of Kipferlia bialata reveals reductive genome evolution in fornicate parasites.</title>
        <authorList>
            <person name="Tanifuji G."/>
            <person name="Takabayashi S."/>
            <person name="Kume K."/>
            <person name="Takagi M."/>
            <person name="Nakayama T."/>
            <person name="Kamikawa R."/>
            <person name="Inagaki Y."/>
            <person name="Hashimoto T."/>
        </authorList>
    </citation>
    <scope>NUCLEOTIDE SEQUENCE [LARGE SCALE GENOMIC DNA]</scope>
    <source>
        <strain evidence="4">NY0173</strain>
    </source>
</reference>
<dbReference type="InterPro" id="IPR016162">
    <property type="entry name" value="Ald_DH_N"/>
</dbReference>
<feature type="domain" description="Aldehyde dehydrogenase" evidence="3">
    <location>
        <begin position="1"/>
        <end position="234"/>
    </location>
</feature>
<evidence type="ECO:0000313" key="5">
    <source>
        <dbReference type="Proteomes" id="UP000265618"/>
    </source>
</evidence>
<keyword evidence="5" id="KW-1185">Reference proteome</keyword>
<dbReference type="AlphaFoldDB" id="A0A9K3CYT0"/>
<comment type="similarity">
    <text evidence="1">Belongs to the aldehyde dehydrogenase family.</text>
</comment>
<dbReference type="GO" id="GO:0006081">
    <property type="term" value="P:aldehyde metabolic process"/>
    <property type="evidence" value="ECO:0007669"/>
    <property type="project" value="InterPro"/>
</dbReference>
<protein>
    <recommendedName>
        <fullName evidence="3">Aldehyde dehydrogenase domain-containing protein</fullName>
    </recommendedName>
</protein>
<gene>
    <name evidence="4" type="ORF">KIPB_006597</name>
</gene>
<name>A0A9K3CYT0_9EUKA</name>
<dbReference type="InterPro" id="IPR012394">
    <property type="entry name" value="Aldehyde_DH_NAD(P)"/>
</dbReference>
<evidence type="ECO:0000256" key="1">
    <source>
        <dbReference type="ARBA" id="ARBA00009986"/>
    </source>
</evidence>